<dbReference type="Gene3D" id="3.40.50.1820">
    <property type="entry name" value="alpha/beta hydrolase"/>
    <property type="match status" value="2"/>
</dbReference>
<keyword evidence="1 3" id="KW-0732">Signal</keyword>
<feature type="domain" description="Fungal lipase-type" evidence="4">
    <location>
        <begin position="106"/>
        <end position="206"/>
    </location>
</feature>
<dbReference type="InterPro" id="IPR002921">
    <property type="entry name" value="Fungal_lipase-type"/>
</dbReference>
<evidence type="ECO:0000256" key="3">
    <source>
        <dbReference type="SAM" id="SignalP"/>
    </source>
</evidence>
<organism evidence="5 6">
    <name type="scientific">Clonostachys chloroleuca</name>
    <dbReference type="NCBI Taxonomy" id="1926264"/>
    <lineage>
        <taxon>Eukaryota</taxon>
        <taxon>Fungi</taxon>
        <taxon>Dikarya</taxon>
        <taxon>Ascomycota</taxon>
        <taxon>Pezizomycotina</taxon>
        <taxon>Sordariomycetes</taxon>
        <taxon>Hypocreomycetidae</taxon>
        <taxon>Hypocreales</taxon>
        <taxon>Bionectriaceae</taxon>
        <taxon>Clonostachys</taxon>
    </lineage>
</organism>
<dbReference type="AlphaFoldDB" id="A0AA35MGT1"/>
<dbReference type="Proteomes" id="UP001160390">
    <property type="component" value="Unassembled WGS sequence"/>
</dbReference>
<gene>
    <name evidence="5" type="ORF">CCHLO57077_00015879</name>
</gene>
<dbReference type="CDD" id="cd00519">
    <property type="entry name" value="Lipase_3"/>
    <property type="match status" value="1"/>
</dbReference>
<evidence type="ECO:0000256" key="1">
    <source>
        <dbReference type="ARBA" id="ARBA00022729"/>
    </source>
</evidence>
<feature type="signal peptide" evidence="3">
    <location>
        <begin position="1"/>
        <end position="17"/>
    </location>
</feature>
<dbReference type="Pfam" id="PF01764">
    <property type="entry name" value="Lipase_3"/>
    <property type="match status" value="1"/>
</dbReference>
<sequence>MLSQIFVASLLTSGLLASNVENELYKKQNESVPIPEELSLYSEYAAATYCNANTPAGEPVACEANCDEVLKDAGTIVQSFNTGPAANSDIAGYVAVVPSRNEIIFAARGFYNAWIELSADVRAAIDKAQAIHPDFRLKVVGHSLGGAIAAVAAAHLRSDGYELDLYTYGQPRVGNDIISDYISQSPGKLYRVTHQADPVPRLPPWQLFGYRHTSPEIWLTGNPSDPKHWPVEDIKTCAGNLNFLCNTNPFIKYDPVDHGVYFGKMSCFKNATVEAVNTIPEGMSKFVDDERT</sequence>
<protein>
    <recommendedName>
        <fullName evidence="4">Fungal lipase-type domain-containing protein</fullName>
    </recommendedName>
</protein>
<evidence type="ECO:0000313" key="6">
    <source>
        <dbReference type="Proteomes" id="UP001160390"/>
    </source>
</evidence>
<keyword evidence="2" id="KW-0378">Hydrolase</keyword>
<dbReference type="InterPro" id="IPR029058">
    <property type="entry name" value="AB_hydrolase_fold"/>
</dbReference>
<dbReference type="InterPro" id="IPR051299">
    <property type="entry name" value="AB_hydrolase_lip/est"/>
</dbReference>
<keyword evidence="6" id="KW-1185">Reference proteome</keyword>
<feature type="chain" id="PRO_5041355725" description="Fungal lipase-type domain-containing protein" evidence="3">
    <location>
        <begin position="18"/>
        <end position="292"/>
    </location>
</feature>
<dbReference type="PANTHER" id="PTHR46640:SF1">
    <property type="entry name" value="FUNGAL LIPASE-LIKE DOMAIN-CONTAINING PROTEIN-RELATED"/>
    <property type="match status" value="1"/>
</dbReference>
<comment type="caution">
    <text evidence="5">The sequence shown here is derived from an EMBL/GenBank/DDBJ whole genome shotgun (WGS) entry which is preliminary data.</text>
</comment>
<name>A0AA35MGT1_9HYPO</name>
<evidence type="ECO:0000313" key="5">
    <source>
        <dbReference type="EMBL" id="CAI6095886.1"/>
    </source>
</evidence>
<evidence type="ECO:0000256" key="2">
    <source>
        <dbReference type="ARBA" id="ARBA00022801"/>
    </source>
</evidence>
<dbReference type="PANTHER" id="PTHR46640">
    <property type="entry name" value="TRIACYLGLYCEROL LIPASE, PUTATIVE (AFU_ORTHOLOGUE AFUA_6G06510)-RELATED"/>
    <property type="match status" value="1"/>
</dbReference>
<dbReference type="SUPFAM" id="SSF53474">
    <property type="entry name" value="alpha/beta-Hydrolases"/>
    <property type="match status" value="1"/>
</dbReference>
<accession>A0AA35MGT1</accession>
<dbReference type="GO" id="GO:0006629">
    <property type="term" value="P:lipid metabolic process"/>
    <property type="evidence" value="ECO:0007669"/>
    <property type="project" value="InterPro"/>
</dbReference>
<evidence type="ECO:0000259" key="4">
    <source>
        <dbReference type="Pfam" id="PF01764"/>
    </source>
</evidence>
<dbReference type="EMBL" id="CABFNP030001271">
    <property type="protein sequence ID" value="CAI6095886.1"/>
    <property type="molecule type" value="Genomic_DNA"/>
</dbReference>
<proteinExistence type="predicted"/>
<reference evidence="5" key="1">
    <citation type="submission" date="2023-01" db="EMBL/GenBank/DDBJ databases">
        <authorList>
            <person name="Piombo E."/>
        </authorList>
    </citation>
    <scope>NUCLEOTIDE SEQUENCE</scope>
</reference>
<dbReference type="GO" id="GO:0016787">
    <property type="term" value="F:hydrolase activity"/>
    <property type="evidence" value="ECO:0007669"/>
    <property type="project" value="UniProtKB-KW"/>
</dbReference>